<protein>
    <submittedName>
        <fullName evidence="4">LITAF domain-containing protein</fullName>
    </submittedName>
</protein>
<dbReference type="AlphaFoldDB" id="A0A3P8A0T0"/>
<evidence type="ECO:0000313" key="3">
    <source>
        <dbReference type="Proteomes" id="UP000050761"/>
    </source>
</evidence>
<sequence>MSEPPPAYEALQNPYVPTETKQPPSNPDFPPNPTMPAGNYAMPPQPGSIPIQTIIVGSVAFNQNPSSMTCPHCHQQVLVVLLYPVLRRLVQGKYIPTVLAYGFLGH</sequence>
<dbReference type="WBParaSite" id="HPBE_0001690301-mRNA-1">
    <property type="protein sequence ID" value="HPBE_0001690301-mRNA-1"/>
    <property type="gene ID" value="HPBE_0001690301"/>
</dbReference>
<reference evidence="4" key="2">
    <citation type="submission" date="2019-09" db="UniProtKB">
        <authorList>
            <consortium name="WormBaseParasite"/>
        </authorList>
    </citation>
    <scope>IDENTIFICATION</scope>
</reference>
<organism evidence="2">
    <name type="scientific">Heligmosomoides polygyrus</name>
    <name type="common">Parasitic roundworm</name>
    <dbReference type="NCBI Taxonomy" id="6339"/>
    <lineage>
        <taxon>Eukaryota</taxon>
        <taxon>Metazoa</taxon>
        <taxon>Ecdysozoa</taxon>
        <taxon>Nematoda</taxon>
        <taxon>Chromadorea</taxon>
        <taxon>Rhabditida</taxon>
        <taxon>Rhabditina</taxon>
        <taxon>Rhabditomorpha</taxon>
        <taxon>Strongyloidea</taxon>
        <taxon>Heligmosomidae</taxon>
        <taxon>Heligmosomoides</taxon>
    </lineage>
</organism>
<name>A0A3P8A0T0_HELPZ</name>
<gene>
    <name evidence="2" type="ORF">HPBE_LOCUS16902</name>
</gene>
<keyword evidence="3" id="KW-1185">Reference proteome</keyword>
<evidence type="ECO:0000313" key="2">
    <source>
        <dbReference type="EMBL" id="VDP07357.1"/>
    </source>
</evidence>
<feature type="compositionally biased region" description="Pro residues" evidence="1">
    <location>
        <begin position="24"/>
        <end position="34"/>
    </location>
</feature>
<dbReference type="Proteomes" id="UP000050761">
    <property type="component" value="Unassembled WGS sequence"/>
</dbReference>
<accession>A0A3P8A0T0</accession>
<proteinExistence type="predicted"/>
<evidence type="ECO:0000313" key="4">
    <source>
        <dbReference type="WBParaSite" id="HPBE_0001690301-mRNA-1"/>
    </source>
</evidence>
<reference evidence="2 3" key="1">
    <citation type="submission" date="2018-11" db="EMBL/GenBank/DDBJ databases">
        <authorList>
            <consortium name="Pathogen Informatics"/>
        </authorList>
    </citation>
    <scope>NUCLEOTIDE SEQUENCE [LARGE SCALE GENOMIC DNA]</scope>
</reference>
<dbReference type="EMBL" id="UZAH01029676">
    <property type="protein sequence ID" value="VDP07357.1"/>
    <property type="molecule type" value="Genomic_DNA"/>
</dbReference>
<evidence type="ECO:0000256" key="1">
    <source>
        <dbReference type="SAM" id="MobiDB-lite"/>
    </source>
</evidence>
<dbReference type="OrthoDB" id="5852176at2759"/>
<feature type="region of interest" description="Disordered" evidence="1">
    <location>
        <begin position="1"/>
        <end position="42"/>
    </location>
</feature>